<evidence type="ECO:0008006" key="5">
    <source>
        <dbReference type="Google" id="ProtNLM"/>
    </source>
</evidence>
<organism evidence="3 4">
    <name type="scientific">Candidatus Thiomargarita nelsonii</name>
    <dbReference type="NCBI Taxonomy" id="1003181"/>
    <lineage>
        <taxon>Bacteria</taxon>
        <taxon>Pseudomonadati</taxon>
        <taxon>Pseudomonadota</taxon>
        <taxon>Gammaproteobacteria</taxon>
        <taxon>Thiotrichales</taxon>
        <taxon>Thiotrichaceae</taxon>
        <taxon>Thiomargarita</taxon>
    </lineage>
</organism>
<reference evidence="3 4" key="1">
    <citation type="journal article" date="2016" name="Front. Microbiol.">
        <title>Single-Cell (Meta-)Genomics of a Dimorphic Candidatus Thiomargarita nelsonii Reveals Genomic Plasticity.</title>
        <authorList>
            <person name="Flood B.E."/>
            <person name="Fliss P."/>
            <person name="Jones D.S."/>
            <person name="Dick G.J."/>
            <person name="Jain S."/>
            <person name="Kaster A.K."/>
            <person name="Winkel M."/>
            <person name="Mussmann M."/>
            <person name="Bailey J."/>
        </authorList>
    </citation>
    <scope>NUCLEOTIDE SEQUENCE [LARGE SCALE GENOMIC DNA]</scope>
    <source>
        <strain evidence="3">Hydrate Ridge</strain>
    </source>
</reference>
<dbReference type="Proteomes" id="UP000030428">
    <property type="component" value="Unassembled WGS sequence"/>
</dbReference>
<keyword evidence="2" id="KW-0732">Signal</keyword>
<dbReference type="AlphaFoldDB" id="A0A0A6PM56"/>
<comment type="caution">
    <text evidence="3">The sequence shown here is derived from an EMBL/GenBank/DDBJ whole genome shotgun (WGS) entry which is preliminary data.</text>
</comment>
<keyword evidence="4" id="KW-1185">Reference proteome</keyword>
<name>A0A0A6PM56_9GAMM</name>
<proteinExistence type="predicted"/>
<evidence type="ECO:0000313" key="4">
    <source>
        <dbReference type="Proteomes" id="UP000030428"/>
    </source>
</evidence>
<feature type="signal peptide" evidence="2">
    <location>
        <begin position="1"/>
        <end position="28"/>
    </location>
</feature>
<feature type="coiled-coil region" evidence="1">
    <location>
        <begin position="39"/>
        <end position="66"/>
    </location>
</feature>
<dbReference type="PROSITE" id="PS51257">
    <property type="entry name" value="PROKAR_LIPOPROTEIN"/>
    <property type="match status" value="1"/>
</dbReference>
<evidence type="ECO:0000313" key="3">
    <source>
        <dbReference type="EMBL" id="KHD07628.1"/>
    </source>
</evidence>
<evidence type="ECO:0000256" key="1">
    <source>
        <dbReference type="SAM" id="Coils"/>
    </source>
</evidence>
<accession>A0A0A6PM56</accession>
<evidence type="ECO:0000256" key="2">
    <source>
        <dbReference type="SAM" id="SignalP"/>
    </source>
</evidence>
<keyword evidence="1" id="KW-0175">Coiled coil</keyword>
<protein>
    <recommendedName>
        <fullName evidence="5">PepSY domain-containing protein</fullName>
    </recommendedName>
</protein>
<sequence length="111" mass="12725">MHLKTYLHHAVWATICVCLVCHSLSACSTYNEEKGNTLMIDKEKALEIAQKELEKFRQSASNYEASIEPYAADPKKWIIWFEWKSEFPIPGGRNAVVVDRETGESLFMQGE</sequence>
<gene>
    <name evidence="3" type="ORF">PN36_04035</name>
</gene>
<dbReference type="EMBL" id="JSZA02000011">
    <property type="protein sequence ID" value="KHD07628.1"/>
    <property type="molecule type" value="Genomic_DNA"/>
</dbReference>
<feature type="chain" id="PRO_5007387854" description="PepSY domain-containing protein" evidence="2">
    <location>
        <begin position="29"/>
        <end position="111"/>
    </location>
</feature>